<gene>
    <name evidence="5" type="ORF">GCM10023116_10460</name>
</gene>
<evidence type="ECO:0000256" key="1">
    <source>
        <dbReference type="ARBA" id="ARBA00001933"/>
    </source>
</evidence>
<keyword evidence="3 4" id="KW-0663">Pyridoxal phosphate</keyword>
<dbReference type="EMBL" id="BAABFL010000103">
    <property type="protein sequence ID" value="GAA4648773.1"/>
    <property type="molecule type" value="Genomic_DNA"/>
</dbReference>
<dbReference type="InterPro" id="IPR049704">
    <property type="entry name" value="Aminotrans_3_PPA_site"/>
</dbReference>
<dbReference type="InterPro" id="IPR005814">
    <property type="entry name" value="Aminotrans_3"/>
</dbReference>
<comment type="caution">
    <text evidence="5">The sequence shown here is derived from an EMBL/GenBank/DDBJ whole genome shotgun (WGS) entry which is preliminary data.</text>
</comment>
<name>A0ABP8V003_9GAMM</name>
<keyword evidence="5" id="KW-0032">Aminotransferase</keyword>
<proteinExistence type="inferred from homology"/>
<evidence type="ECO:0000256" key="3">
    <source>
        <dbReference type="ARBA" id="ARBA00022898"/>
    </source>
</evidence>
<evidence type="ECO:0000313" key="5">
    <source>
        <dbReference type="EMBL" id="GAA4648773.1"/>
    </source>
</evidence>
<evidence type="ECO:0000256" key="2">
    <source>
        <dbReference type="ARBA" id="ARBA00008954"/>
    </source>
</evidence>
<organism evidence="5 6">
    <name type="scientific">Kistimonas scapharcae</name>
    <dbReference type="NCBI Taxonomy" id="1036133"/>
    <lineage>
        <taxon>Bacteria</taxon>
        <taxon>Pseudomonadati</taxon>
        <taxon>Pseudomonadota</taxon>
        <taxon>Gammaproteobacteria</taxon>
        <taxon>Oceanospirillales</taxon>
        <taxon>Endozoicomonadaceae</taxon>
        <taxon>Kistimonas</taxon>
    </lineage>
</organism>
<dbReference type="SUPFAM" id="SSF53383">
    <property type="entry name" value="PLP-dependent transferases"/>
    <property type="match status" value="1"/>
</dbReference>
<protein>
    <submittedName>
        <fullName evidence="5">Aspartate aminotransferase family protein</fullName>
    </submittedName>
</protein>
<comment type="cofactor">
    <cofactor evidence="1">
        <name>pyridoxal 5'-phosphate</name>
        <dbReference type="ChEBI" id="CHEBI:597326"/>
    </cofactor>
</comment>
<dbReference type="PANTHER" id="PTHR43094">
    <property type="entry name" value="AMINOTRANSFERASE"/>
    <property type="match status" value="1"/>
</dbReference>
<keyword evidence="5" id="KW-0808">Transferase</keyword>
<dbReference type="Gene3D" id="3.40.640.10">
    <property type="entry name" value="Type I PLP-dependent aspartate aminotransferase-like (Major domain)"/>
    <property type="match status" value="1"/>
</dbReference>
<dbReference type="RefSeq" id="WP_345194488.1">
    <property type="nucleotide sequence ID" value="NZ_BAABFL010000103.1"/>
</dbReference>
<dbReference type="InterPro" id="IPR015421">
    <property type="entry name" value="PyrdxlP-dep_Trfase_major"/>
</dbReference>
<dbReference type="InterPro" id="IPR015422">
    <property type="entry name" value="PyrdxlP-dep_Trfase_small"/>
</dbReference>
<dbReference type="GO" id="GO:0008483">
    <property type="term" value="F:transaminase activity"/>
    <property type="evidence" value="ECO:0007669"/>
    <property type="project" value="UniProtKB-KW"/>
</dbReference>
<dbReference type="Proteomes" id="UP001500604">
    <property type="component" value="Unassembled WGS sequence"/>
</dbReference>
<evidence type="ECO:0000256" key="4">
    <source>
        <dbReference type="RuleBase" id="RU003560"/>
    </source>
</evidence>
<dbReference type="CDD" id="cd00610">
    <property type="entry name" value="OAT_like"/>
    <property type="match status" value="1"/>
</dbReference>
<dbReference type="Pfam" id="PF00202">
    <property type="entry name" value="Aminotran_3"/>
    <property type="match status" value="1"/>
</dbReference>
<dbReference type="PROSITE" id="PS00600">
    <property type="entry name" value="AA_TRANSFER_CLASS_3"/>
    <property type="match status" value="1"/>
</dbReference>
<accession>A0ABP8V003</accession>
<comment type="similarity">
    <text evidence="2 4">Belongs to the class-III pyridoxal-phosphate-dependent aminotransferase family.</text>
</comment>
<keyword evidence="6" id="KW-1185">Reference proteome</keyword>
<reference evidence="6" key="1">
    <citation type="journal article" date="2019" name="Int. J. Syst. Evol. Microbiol.">
        <title>The Global Catalogue of Microorganisms (GCM) 10K type strain sequencing project: providing services to taxonomists for standard genome sequencing and annotation.</title>
        <authorList>
            <consortium name="The Broad Institute Genomics Platform"/>
            <consortium name="The Broad Institute Genome Sequencing Center for Infectious Disease"/>
            <person name="Wu L."/>
            <person name="Ma J."/>
        </authorList>
    </citation>
    <scope>NUCLEOTIDE SEQUENCE [LARGE SCALE GENOMIC DNA]</scope>
    <source>
        <strain evidence="6">JCM 17805</strain>
    </source>
</reference>
<dbReference type="PANTHER" id="PTHR43094:SF1">
    <property type="entry name" value="AMINOTRANSFERASE CLASS-III"/>
    <property type="match status" value="1"/>
</dbReference>
<evidence type="ECO:0000313" key="6">
    <source>
        <dbReference type="Proteomes" id="UP001500604"/>
    </source>
</evidence>
<dbReference type="Gene3D" id="3.90.1150.10">
    <property type="entry name" value="Aspartate Aminotransferase, domain 1"/>
    <property type="match status" value="1"/>
</dbReference>
<sequence>MSFSSDAGKSGLDAFWMPFTANRQFKAEPRMLTSAEGMYYTNDKGEKVLDGTAGLWCVNAGHGRREISEAVARQVAQLDYAPPFQMGHPLAFEFAERLTEHTPGNLNHVFFTNSGSESVETALKIAIAYHRARGEGTRQRLIGREKGYHGVNFGGISVGGIPNNRKVYGSLLNGVDHLPHTLNIKLNAFTKGLPENGIELADELEKIVALHDASNIAAVIVEPMSGSGGVIMPPKGYLRRLREITRRHGILLIFDEVITGFGRVGEAFASTRWDVVPDIITTAKGLTNGAIPMGAVFVSDEIHDTFMQGPENMIELFHGYTYSGHPVGAAAGLATLDIYERDGLFQRTIEMESYFEEAVHSLKGLPNVIDIRNTGLVAAVELAARDGKPGARGYEVFKNAYEHGVMVRCTMDILAMSPPLIIEKPHIDQLVGTLENAIRATE</sequence>
<dbReference type="InterPro" id="IPR015424">
    <property type="entry name" value="PyrdxlP-dep_Trfase"/>
</dbReference>